<dbReference type="SUPFAM" id="SSF103657">
    <property type="entry name" value="BAR/IMD domain-like"/>
    <property type="match status" value="1"/>
</dbReference>
<gene>
    <name evidence="4" type="ORF">WICANDRAFT_60822</name>
</gene>
<dbReference type="OrthoDB" id="331602at2759"/>
<dbReference type="InterPro" id="IPR027267">
    <property type="entry name" value="AH/BAR_dom_sf"/>
</dbReference>
<dbReference type="GO" id="GO:0001400">
    <property type="term" value="C:mating projection base"/>
    <property type="evidence" value="ECO:0007669"/>
    <property type="project" value="EnsemblFungi"/>
</dbReference>
<evidence type="ECO:0000256" key="2">
    <source>
        <dbReference type="SAM" id="MobiDB-lite"/>
    </source>
</evidence>
<dbReference type="Gene3D" id="1.20.1270.60">
    <property type="entry name" value="Arfaptin homology (AH) domain/BAR domain"/>
    <property type="match status" value="1"/>
</dbReference>
<dbReference type="Pfam" id="PF10291">
    <property type="entry name" value="muHD"/>
    <property type="match status" value="1"/>
</dbReference>
<dbReference type="GO" id="GO:0004857">
    <property type="term" value="F:enzyme inhibitor activity"/>
    <property type="evidence" value="ECO:0007669"/>
    <property type="project" value="EnsemblFungi"/>
</dbReference>
<feature type="compositionally biased region" description="Polar residues" evidence="2">
    <location>
        <begin position="356"/>
        <end position="369"/>
    </location>
</feature>
<feature type="domain" description="MHD" evidence="3">
    <location>
        <begin position="647"/>
        <end position="903"/>
    </location>
</feature>
<dbReference type="EMBL" id="KV454208">
    <property type="protein sequence ID" value="ODQ62773.1"/>
    <property type="molecule type" value="Genomic_DNA"/>
</dbReference>
<feature type="region of interest" description="Disordered" evidence="2">
    <location>
        <begin position="265"/>
        <end position="399"/>
    </location>
</feature>
<dbReference type="GO" id="GO:0045807">
    <property type="term" value="P:positive regulation of endocytosis"/>
    <property type="evidence" value="ECO:0007669"/>
    <property type="project" value="EnsemblFungi"/>
</dbReference>
<dbReference type="GO" id="GO:0032185">
    <property type="term" value="P:septin cytoskeleton organization"/>
    <property type="evidence" value="ECO:0007669"/>
    <property type="project" value="EnsemblFungi"/>
</dbReference>
<accession>A0A1E3PBH3</accession>
<dbReference type="GO" id="GO:0061645">
    <property type="term" value="C:endocytic patch"/>
    <property type="evidence" value="ECO:0007669"/>
    <property type="project" value="EnsemblFungi"/>
</dbReference>
<organism evidence="4 5">
    <name type="scientific">Wickerhamomyces anomalus (strain ATCC 58044 / CBS 1984 / NCYC 433 / NRRL Y-366-8)</name>
    <name type="common">Yeast</name>
    <name type="synonym">Hansenula anomala</name>
    <dbReference type="NCBI Taxonomy" id="683960"/>
    <lineage>
        <taxon>Eukaryota</taxon>
        <taxon>Fungi</taxon>
        <taxon>Dikarya</taxon>
        <taxon>Ascomycota</taxon>
        <taxon>Saccharomycotina</taxon>
        <taxon>Saccharomycetes</taxon>
        <taxon>Phaffomycetales</taxon>
        <taxon>Wickerhamomycetaceae</taxon>
        <taxon>Wickerhamomyces</taxon>
    </lineage>
</organism>
<dbReference type="InterPro" id="IPR028565">
    <property type="entry name" value="MHD"/>
</dbReference>
<dbReference type="GO" id="GO:0005934">
    <property type="term" value="C:cellular bud tip"/>
    <property type="evidence" value="ECO:0007669"/>
    <property type="project" value="EnsemblFungi"/>
</dbReference>
<name>A0A1E3PBH3_WICAA</name>
<feature type="compositionally biased region" description="Polar residues" evidence="2">
    <location>
        <begin position="564"/>
        <end position="579"/>
    </location>
</feature>
<sequence length="904" mass="99501">MSGPERNKYSTSILVNQSPIDATEIVRVRLSQAKLLNDEFSKFFKNYHTIKTNYLNQLNKLIKDSQDLNKNIEHGIIENQVLSREELKYYNVDAIGHLSQVWNEVITEIKDEVASNYRLGQVVDRDVINPLSHYTTNDKRWSEVRHLHSKLSEVAQTIEFNQEKVEKYQGGRSSDKLEKYQTSLQTANQTWASEAPYVFEVFEYTDFDRLSFLRDSLLRFQTAYSDSLNKISQSNEKALETILNFNPETEIERFAKVSSETSYVPKEARKAAESPTVPKHHSGAPIGGTTVPSGNRQASVSTTATSQTHKAKAGLESPTSTTKQPKSKLKSRVGSIFGRKNKKNKHVDVAEAVPESETSSIHSPSKTTNRLSRASSLASRLRTQQSGSNLNSHNHPEVNNHEAGVITGAVGADAAAVGAGAAAMSSGNIPRPISKESGSFQQQKPALGAQSSSSQNIPLSLNQPPLKPTSRTSSSAHLNGDVAETGYPPKPADSPQAGSFDQRSLDPSYSDSNSAINMHQPQQQQIHAGEAHDPHRAPPPPPSRKTNQFGSQNLTNIREDGDTSFESTSRGQYDHQLQQPPAVARRDIQSGLFTNLNQADLENHQNKRISSFNSFGGDSIRQLNPQLTGSSLALNHPGLFQHAALTQPGLNASIAEVINAKFKDGEQVQSQLVGEIAFNYLSDGFDIPTRSNLKIHGVDKFDKIIPNNQFLKQIDVNEFEITPNSILSRTLGGLKYLIKNIKAPIVVHPVWRFEAHQASVMLTIKLAPHIAEQLQGDEFVEVNELSVSVAVSGSLTTGALSKPQGTFNKEKSRISWKFKDPIKLSKINEEKLVARFLTNSEARESEQGVVLKFAINGQDGGKLITSDIELESQNFTEDDPFAQETWSPVPSAKTLVAGSYSALA</sequence>
<evidence type="ECO:0000313" key="4">
    <source>
        <dbReference type="EMBL" id="ODQ62773.1"/>
    </source>
</evidence>
<dbReference type="GO" id="GO:0007117">
    <property type="term" value="P:budding cell bud growth"/>
    <property type="evidence" value="ECO:0007669"/>
    <property type="project" value="EnsemblFungi"/>
</dbReference>
<evidence type="ECO:0000256" key="1">
    <source>
        <dbReference type="ARBA" id="ARBA00022583"/>
    </source>
</evidence>
<dbReference type="GO" id="GO:0005886">
    <property type="term" value="C:plasma membrane"/>
    <property type="evidence" value="ECO:0007669"/>
    <property type="project" value="TreeGrafter"/>
</dbReference>
<dbReference type="GO" id="GO:0009826">
    <property type="term" value="P:unidimensional cell growth"/>
    <property type="evidence" value="ECO:0007669"/>
    <property type="project" value="EnsemblFungi"/>
</dbReference>
<feature type="compositionally biased region" description="Low complexity" evidence="2">
    <location>
        <begin position="297"/>
        <end position="308"/>
    </location>
</feature>
<dbReference type="InterPro" id="IPR018808">
    <property type="entry name" value="Muniscin_C"/>
</dbReference>
<dbReference type="GeneID" id="30200308"/>
<dbReference type="GO" id="GO:1990252">
    <property type="term" value="C:Syp1 complex"/>
    <property type="evidence" value="ECO:0007669"/>
    <property type="project" value="EnsemblFungi"/>
</dbReference>
<dbReference type="PANTHER" id="PTHR23065">
    <property type="entry name" value="PROLINE-SERINE-THREONINE PHOSPHATASE INTERACTING PROTEIN 1"/>
    <property type="match status" value="1"/>
</dbReference>
<feature type="compositionally biased region" description="Low complexity" evidence="2">
    <location>
        <begin position="370"/>
        <end position="382"/>
    </location>
</feature>
<feature type="compositionally biased region" description="Polar residues" evidence="2">
    <location>
        <begin position="383"/>
        <end position="393"/>
    </location>
</feature>
<evidence type="ECO:0000313" key="5">
    <source>
        <dbReference type="Proteomes" id="UP000094112"/>
    </source>
</evidence>
<dbReference type="GO" id="GO:0000147">
    <property type="term" value="P:actin cortical patch assembly"/>
    <property type="evidence" value="ECO:0007669"/>
    <property type="project" value="EnsemblFungi"/>
</dbReference>
<feature type="compositionally biased region" description="Polar residues" evidence="2">
    <location>
        <begin position="436"/>
        <end position="477"/>
    </location>
</feature>
<evidence type="ECO:0000259" key="3">
    <source>
        <dbReference type="PROSITE" id="PS51072"/>
    </source>
</evidence>
<dbReference type="AlphaFoldDB" id="A0A1E3PBH3"/>
<feature type="compositionally biased region" description="Polar residues" evidence="2">
    <location>
        <begin position="496"/>
        <end position="526"/>
    </location>
</feature>
<feature type="region of interest" description="Disordered" evidence="2">
    <location>
        <begin position="424"/>
        <end position="582"/>
    </location>
</feature>
<proteinExistence type="predicted"/>
<dbReference type="STRING" id="683960.A0A1E3PBH3"/>
<dbReference type="GO" id="GO:0006897">
    <property type="term" value="P:endocytosis"/>
    <property type="evidence" value="ECO:0007669"/>
    <property type="project" value="UniProtKB-KW"/>
</dbReference>
<dbReference type="Proteomes" id="UP000094112">
    <property type="component" value="Unassembled WGS sequence"/>
</dbReference>
<dbReference type="PANTHER" id="PTHR23065:SF54">
    <property type="entry name" value="SUPPRESSOR OF YEAST PROFILIN DELETION"/>
    <property type="match status" value="1"/>
</dbReference>
<dbReference type="GO" id="GO:0000144">
    <property type="term" value="C:cellular bud neck septin ring"/>
    <property type="evidence" value="ECO:0007669"/>
    <property type="project" value="EnsemblFungi"/>
</dbReference>
<keyword evidence="1" id="KW-0254">Endocytosis</keyword>
<protein>
    <recommendedName>
        <fullName evidence="3">MHD domain-containing protein</fullName>
    </recommendedName>
</protein>
<dbReference type="PROSITE" id="PS51072">
    <property type="entry name" value="MHD"/>
    <property type="match status" value="1"/>
</dbReference>
<feature type="compositionally biased region" description="Polar residues" evidence="2">
    <location>
        <begin position="544"/>
        <end position="556"/>
    </location>
</feature>
<reference evidence="4 5" key="1">
    <citation type="journal article" date="2016" name="Proc. Natl. Acad. Sci. U.S.A.">
        <title>Comparative genomics of biotechnologically important yeasts.</title>
        <authorList>
            <person name="Riley R."/>
            <person name="Haridas S."/>
            <person name="Wolfe K.H."/>
            <person name="Lopes M.R."/>
            <person name="Hittinger C.T."/>
            <person name="Goeker M."/>
            <person name="Salamov A.A."/>
            <person name="Wisecaver J.H."/>
            <person name="Long T.M."/>
            <person name="Calvey C.H."/>
            <person name="Aerts A.L."/>
            <person name="Barry K.W."/>
            <person name="Choi C."/>
            <person name="Clum A."/>
            <person name="Coughlan A.Y."/>
            <person name="Deshpande S."/>
            <person name="Douglass A.P."/>
            <person name="Hanson S.J."/>
            <person name="Klenk H.-P."/>
            <person name="LaButti K.M."/>
            <person name="Lapidus A."/>
            <person name="Lindquist E.A."/>
            <person name="Lipzen A.M."/>
            <person name="Meier-Kolthoff J.P."/>
            <person name="Ohm R.A."/>
            <person name="Otillar R.P."/>
            <person name="Pangilinan J.L."/>
            <person name="Peng Y."/>
            <person name="Rokas A."/>
            <person name="Rosa C.A."/>
            <person name="Scheuner C."/>
            <person name="Sibirny A.A."/>
            <person name="Slot J.C."/>
            <person name="Stielow J.B."/>
            <person name="Sun H."/>
            <person name="Kurtzman C.P."/>
            <person name="Blackwell M."/>
            <person name="Grigoriev I.V."/>
            <person name="Jeffries T.W."/>
        </authorList>
    </citation>
    <scope>NUCLEOTIDE SEQUENCE [LARGE SCALE GENOMIC DNA]</scope>
    <source>
        <strain evidence="5">ATCC 58044 / CBS 1984 / NCYC 433 / NRRL Y-366-8</strain>
    </source>
</reference>
<dbReference type="RefSeq" id="XP_019041980.1">
    <property type="nucleotide sequence ID" value="XM_019183062.1"/>
</dbReference>
<keyword evidence="5" id="KW-1185">Reference proteome</keyword>
<dbReference type="GO" id="GO:0042802">
    <property type="term" value="F:identical protein binding"/>
    <property type="evidence" value="ECO:0007669"/>
    <property type="project" value="EnsemblFungi"/>
</dbReference>